<keyword evidence="2" id="KW-1185">Reference proteome</keyword>
<name>B8GE63_METPE</name>
<evidence type="ECO:0000313" key="2">
    <source>
        <dbReference type="Proteomes" id="UP000002457"/>
    </source>
</evidence>
<dbReference type="AlphaFoldDB" id="B8GE63"/>
<accession>B8GE63</accession>
<organism evidence="1 2">
    <name type="scientific">Methanosphaerula palustris (strain ATCC BAA-1556 / DSM 19958 / E1-9c)</name>
    <dbReference type="NCBI Taxonomy" id="521011"/>
    <lineage>
        <taxon>Archaea</taxon>
        <taxon>Methanobacteriati</taxon>
        <taxon>Methanobacteriota</taxon>
        <taxon>Stenosarchaea group</taxon>
        <taxon>Methanomicrobia</taxon>
        <taxon>Methanomicrobiales</taxon>
        <taxon>Methanoregulaceae</taxon>
        <taxon>Methanosphaerula</taxon>
    </lineage>
</organism>
<dbReference type="RefSeq" id="WP_012618883.1">
    <property type="nucleotide sequence ID" value="NC_011832.1"/>
</dbReference>
<dbReference type="STRING" id="521011.Mpal_2275"/>
<dbReference type="KEGG" id="mpl:Mpal_2275"/>
<dbReference type="Proteomes" id="UP000002457">
    <property type="component" value="Chromosome"/>
</dbReference>
<dbReference type="HOGENOM" id="CLU_2645955_0_0_2"/>
<proteinExistence type="predicted"/>
<protein>
    <submittedName>
        <fullName evidence="1">Uncharacterized protein</fullName>
    </submittedName>
</protein>
<dbReference type="GeneID" id="7272573"/>
<dbReference type="EMBL" id="CP001338">
    <property type="protein sequence ID" value="ACL17564.1"/>
    <property type="molecule type" value="Genomic_DNA"/>
</dbReference>
<sequence>METDRLLERIAQKYGREITTEIERYERCDRAIKYYFNTHKESEMDYDTLADLYFQRNRTECAKMIVSIARGEEERR</sequence>
<gene>
    <name evidence="1" type="ordered locus">Mpal_2275</name>
</gene>
<evidence type="ECO:0000313" key="1">
    <source>
        <dbReference type="EMBL" id="ACL17564.1"/>
    </source>
</evidence>
<reference evidence="1 2" key="1">
    <citation type="journal article" date="2015" name="Genome Announc.">
        <title>Complete Genome Sequence of Methanosphaerula palustris E1-9CT, a Hydrogenotrophic Methanogen Isolated from a Minerotrophic Fen Peatland.</title>
        <authorList>
            <person name="Cadillo-Quiroz H."/>
            <person name="Browne P."/>
            <person name="Kyrpides N."/>
            <person name="Woyke T."/>
            <person name="Goodwin L."/>
            <person name="Detter C."/>
            <person name="Yavitt J.B."/>
            <person name="Zinder S.H."/>
        </authorList>
    </citation>
    <scope>NUCLEOTIDE SEQUENCE [LARGE SCALE GENOMIC DNA]</scope>
    <source>
        <strain evidence="2">ATCC BAA-1556 / DSM 19958 / E1-9c</strain>
    </source>
</reference>